<keyword evidence="4" id="KW-0762">Sugar transport</keyword>
<dbReference type="FunFam" id="3.30.1360.60:FF:000001">
    <property type="entry name" value="PTS system glucose-specific IIBC component PtsG"/>
    <property type="match status" value="1"/>
</dbReference>
<accession>A0A3G9GL31</accession>
<evidence type="ECO:0000259" key="13">
    <source>
        <dbReference type="PROSITE" id="PS51093"/>
    </source>
</evidence>
<keyword evidence="17" id="KW-1185">Reference proteome</keyword>
<feature type="domain" description="PTS EIIA type-1" evidence="13">
    <location>
        <begin position="483"/>
        <end position="587"/>
    </location>
</feature>
<dbReference type="NCBIfam" id="TIGR01995">
    <property type="entry name" value="PTS-II-ABC-beta"/>
    <property type="match status" value="1"/>
</dbReference>
<dbReference type="Pfam" id="PF00358">
    <property type="entry name" value="PTS_EIIA_1"/>
    <property type="match status" value="1"/>
</dbReference>
<dbReference type="EC" id="2.7.1.-" evidence="16"/>
<evidence type="ECO:0000256" key="10">
    <source>
        <dbReference type="ARBA" id="ARBA00023136"/>
    </source>
</evidence>
<dbReference type="CDD" id="cd00212">
    <property type="entry name" value="PTS_IIB_glc"/>
    <property type="match status" value="1"/>
</dbReference>
<dbReference type="PROSITE" id="PS51098">
    <property type="entry name" value="PTS_EIIB_TYPE_1"/>
    <property type="match status" value="1"/>
</dbReference>
<dbReference type="InterPro" id="IPR050558">
    <property type="entry name" value="PTS_Sugar-Specific_Components"/>
</dbReference>
<protein>
    <submittedName>
        <fullName evidence="16">PTS system, beta-glucoside-specific IIB component</fullName>
        <ecNumber evidence="16">2.7.1.-</ecNumber>
    </submittedName>
</protein>
<dbReference type="InterPro" id="IPR001996">
    <property type="entry name" value="PTS_IIB_1"/>
</dbReference>
<evidence type="ECO:0000313" key="16">
    <source>
        <dbReference type="EMBL" id="BBF86712.1"/>
    </source>
</evidence>
<dbReference type="KEGG" id="amah:DLM_3115"/>
<dbReference type="InterPro" id="IPR011297">
    <property type="entry name" value="PTS_IIABC_b_glu"/>
</dbReference>
<dbReference type="GO" id="GO:0015771">
    <property type="term" value="P:trehalose transport"/>
    <property type="evidence" value="ECO:0007669"/>
    <property type="project" value="TreeGrafter"/>
</dbReference>
<feature type="transmembrane region" description="Helical" evidence="12">
    <location>
        <begin position="404"/>
        <end position="420"/>
    </location>
</feature>
<dbReference type="InterPro" id="IPR011055">
    <property type="entry name" value="Dup_hybrid_motif"/>
</dbReference>
<evidence type="ECO:0000256" key="8">
    <source>
        <dbReference type="ARBA" id="ARBA00022777"/>
    </source>
</evidence>
<dbReference type="InterPro" id="IPR018113">
    <property type="entry name" value="PTrfase_EIIB_Cys"/>
</dbReference>
<dbReference type="InterPro" id="IPR013013">
    <property type="entry name" value="PTS_EIIC_1"/>
</dbReference>
<comment type="subcellular location">
    <subcellularLocation>
        <location evidence="1">Cell membrane</location>
        <topology evidence="1">Multi-pass membrane protein</topology>
    </subcellularLocation>
</comment>
<evidence type="ECO:0000256" key="4">
    <source>
        <dbReference type="ARBA" id="ARBA00022597"/>
    </source>
</evidence>
<evidence type="ECO:0000256" key="12">
    <source>
        <dbReference type="SAM" id="Phobius"/>
    </source>
</evidence>
<dbReference type="AlphaFoldDB" id="A0A3G9GL31"/>
<evidence type="ECO:0000259" key="15">
    <source>
        <dbReference type="PROSITE" id="PS51103"/>
    </source>
</evidence>
<dbReference type="Pfam" id="PF02378">
    <property type="entry name" value="PTS_EIIC"/>
    <property type="match status" value="1"/>
</dbReference>
<dbReference type="SUPFAM" id="SSF55604">
    <property type="entry name" value="Glucose permease domain IIB"/>
    <property type="match status" value="1"/>
</dbReference>
<dbReference type="GO" id="GO:0090589">
    <property type="term" value="F:protein-phosphocysteine-trehalose phosphotransferase system transporter activity"/>
    <property type="evidence" value="ECO:0007669"/>
    <property type="project" value="TreeGrafter"/>
</dbReference>
<evidence type="ECO:0000256" key="6">
    <source>
        <dbReference type="ARBA" id="ARBA00022683"/>
    </source>
</evidence>
<dbReference type="InterPro" id="IPR003352">
    <property type="entry name" value="PTS_EIIC"/>
</dbReference>
<evidence type="ECO:0000256" key="1">
    <source>
        <dbReference type="ARBA" id="ARBA00004651"/>
    </source>
</evidence>
<dbReference type="STRING" id="332411.VI06_13260"/>
<dbReference type="InterPro" id="IPR001127">
    <property type="entry name" value="PTS_EIIA_1_perm"/>
</dbReference>
<feature type="domain" description="PTS EIIC type-1" evidence="15">
    <location>
        <begin position="101"/>
        <end position="460"/>
    </location>
</feature>
<dbReference type="Gene3D" id="3.30.1360.60">
    <property type="entry name" value="Glucose permease domain IIB"/>
    <property type="match status" value="1"/>
</dbReference>
<feature type="transmembrane region" description="Helical" evidence="12">
    <location>
        <begin position="106"/>
        <end position="129"/>
    </location>
</feature>
<evidence type="ECO:0000256" key="3">
    <source>
        <dbReference type="ARBA" id="ARBA00022475"/>
    </source>
</evidence>
<dbReference type="PROSITE" id="PS51103">
    <property type="entry name" value="PTS_EIIC_TYPE_1"/>
    <property type="match status" value="1"/>
</dbReference>
<dbReference type="InterPro" id="IPR036878">
    <property type="entry name" value="Glu_permease_IIB"/>
</dbReference>
<organism evidence="16 17">
    <name type="scientific">Aquitalea magnusonii</name>
    <dbReference type="NCBI Taxonomy" id="332411"/>
    <lineage>
        <taxon>Bacteria</taxon>
        <taxon>Pseudomonadati</taxon>
        <taxon>Pseudomonadota</taxon>
        <taxon>Betaproteobacteria</taxon>
        <taxon>Neisseriales</taxon>
        <taxon>Chromobacteriaceae</taxon>
        <taxon>Aquitalea</taxon>
    </lineage>
</organism>
<keyword evidence="6" id="KW-0598">Phosphotransferase system</keyword>
<feature type="transmembrane region" description="Helical" evidence="12">
    <location>
        <begin position="352"/>
        <end position="373"/>
    </location>
</feature>
<evidence type="ECO:0000259" key="14">
    <source>
        <dbReference type="PROSITE" id="PS51098"/>
    </source>
</evidence>
<feature type="transmembrane region" description="Helical" evidence="12">
    <location>
        <begin position="322"/>
        <end position="340"/>
    </location>
</feature>
<dbReference type="RefSeq" id="WP_089085567.1">
    <property type="nucleotide sequence ID" value="NZ_AP018823.1"/>
</dbReference>
<keyword evidence="7 12" id="KW-0812">Transmembrane</keyword>
<feature type="active site" description="Phosphocysteine intermediate; for EIIB activity" evidence="11">
    <location>
        <position position="24"/>
    </location>
</feature>
<dbReference type="PANTHER" id="PTHR30175:SF1">
    <property type="entry name" value="PTS SYSTEM ARBUTIN-, CELLOBIOSE-, AND SALICIN-SPECIFIC EIIBC COMPONENT-RELATED"/>
    <property type="match status" value="1"/>
</dbReference>
<dbReference type="PROSITE" id="PS51093">
    <property type="entry name" value="PTS_EIIA_TYPE_1"/>
    <property type="match status" value="1"/>
</dbReference>
<name>A0A3G9GL31_9NEIS</name>
<evidence type="ECO:0000256" key="11">
    <source>
        <dbReference type="PROSITE-ProRule" id="PRU00421"/>
    </source>
</evidence>
<dbReference type="Proteomes" id="UP000198290">
    <property type="component" value="Chromosome"/>
</dbReference>
<reference evidence="17" key="3">
    <citation type="journal article" date="2017" name="Plant Physiol. Biochem.">
        <title>Differential oxidative and antioxidative response of duckweed Lemna minor toward plant growth promoting/inhibiting bacteria.</title>
        <authorList>
            <person name="Ishizawa H."/>
            <person name="Kuroda M."/>
            <person name="Morikawa M."/>
            <person name="Ike M."/>
        </authorList>
    </citation>
    <scope>NUCLEOTIDE SEQUENCE [LARGE SCALE GENOMIC DNA]</scope>
    <source>
        <strain evidence="17">H3</strain>
    </source>
</reference>
<keyword evidence="5 16" id="KW-0808">Transferase</keyword>
<reference evidence="17" key="1">
    <citation type="journal article" date="2017" name="Biotechnol. Biofuels">
        <title>Evaluation of environmental bacterial communities as a factor affecting the growth of duckweed Lemna minor.</title>
        <authorList>
            <person name="Ishizawa H."/>
            <person name="Kuroda M."/>
            <person name="Morikawa M."/>
            <person name="Ike M."/>
        </authorList>
    </citation>
    <scope>NUCLEOTIDE SEQUENCE [LARGE SCALE GENOMIC DNA]</scope>
    <source>
        <strain evidence="17">H3</strain>
    </source>
</reference>
<feature type="transmembrane region" description="Helical" evidence="12">
    <location>
        <begin position="141"/>
        <end position="162"/>
    </location>
</feature>
<dbReference type="GO" id="GO:0008982">
    <property type="term" value="F:protein-N(PI)-phosphohistidine-sugar phosphotransferase activity"/>
    <property type="evidence" value="ECO:0007669"/>
    <property type="project" value="InterPro"/>
</dbReference>
<dbReference type="GO" id="GO:0016301">
    <property type="term" value="F:kinase activity"/>
    <property type="evidence" value="ECO:0007669"/>
    <property type="project" value="UniProtKB-KW"/>
</dbReference>
<feature type="transmembrane region" description="Helical" evidence="12">
    <location>
        <begin position="426"/>
        <end position="448"/>
    </location>
</feature>
<dbReference type="EMBL" id="AP018823">
    <property type="protein sequence ID" value="BBF86712.1"/>
    <property type="molecule type" value="Genomic_DNA"/>
</dbReference>
<feature type="transmembrane region" description="Helical" evidence="12">
    <location>
        <begin position="277"/>
        <end position="302"/>
    </location>
</feature>
<gene>
    <name evidence="16" type="ORF">DLM_3115</name>
</gene>
<feature type="transmembrane region" description="Helical" evidence="12">
    <location>
        <begin position="201"/>
        <end position="223"/>
    </location>
</feature>
<keyword evidence="3" id="KW-1003">Cell membrane</keyword>
<reference evidence="16 17" key="2">
    <citation type="journal article" date="2017" name="Genome Announc.">
        <title>Draft genome sequence of Aquitalea magnusonii strain H3, a plant growth-promoting bacterium of duckweed Lemna minor.</title>
        <authorList>
            <person name="Ishizawa H."/>
            <person name="Kuroda M."/>
            <person name="Ike M."/>
        </authorList>
    </citation>
    <scope>NUCLEOTIDE SEQUENCE [LARGE SCALE GENOMIC DNA]</scope>
    <source>
        <strain evidence="16 17">H3</strain>
    </source>
</reference>
<sequence>MEELANTILDKIGGKDNIESLVHCATRLRFKLKNSALAQTATLKQTPGVLMVVESGGQYQVVIGNDVSKVFSAIEKLRQTTSQPVDSASGISETLFSRFIDVVSGIFTPFLGVMAASGILKGLLALALASHWLAADSGSYYVLYAASDALFFFLPIVLAYTAGQKFGGSPFTTMAIGAALLHPTIRSLFASGSIGASLDFFGLPLTLLDYGSSVMPVIFAAWFSCLLEKRVQARIPAAIRNLATPLLCLAITVPLTFLLIGPLATQASHGLAAGYQWLYALFPVLAGAVMGSLWQVFVIFGLHWGFIPLMLNNLSVLGYDSMLPLLLPAVMGQVGSVLGVMLRSRDSKQRSLAASAATAGLFGITEPAIYGINLPAKRPFQFACIGGALGGMVVGYVQSKVYSMGLVSVFTFAQIIPPSGVDASVWGTFIGTGIACLFALLATFFFGLPATAQTSPRHPVQTEQHTILSPISGNIRQLSSIHDTAFASGALGAGIAIYPSTASLYAPCAGVVSGVQPTGHALTLRTEHGVEILIHVGINTVHLKGQHFHPQIAPGQHVTAGQLLMHIDREAIQAAGYDPTVLLTLCQGADNASIQLLQAGQVQTGDPLFLLHTEPLPTQA</sequence>
<dbReference type="PANTHER" id="PTHR30175">
    <property type="entry name" value="PHOSPHOTRANSFERASE SYSTEM TRANSPORT PROTEIN"/>
    <property type="match status" value="1"/>
</dbReference>
<dbReference type="PROSITE" id="PS00371">
    <property type="entry name" value="PTS_EIIA_TYPE_1_HIS"/>
    <property type="match status" value="1"/>
</dbReference>
<dbReference type="OrthoDB" id="7571469at2"/>
<dbReference type="NCBIfam" id="TIGR00830">
    <property type="entry name" value="PTBA"/>
    <property type="match status" value="1"/>
</dbReference>
<evidence type="ECO:0000256" key="2">
    <source>
        <dbReference type="ARBA" id="ARBA00022448"/>
    </source>
</evidence>
<dbReference type="Pfam" id="PF00367">
    <property type="entry name" value="PTS_EIIB"/>
    <property type="match status" value="1"/>
</dbReference>
<feature type="domain" description="PTS EIIB type-1" evidence="14">
    <location>
        <begin position="2"/>
        <end position="84"/>
    </location>
</feature>
<dbReference type="GO" id="GO:0005886">
    <property type="term" value="C:plasma membrane"/>
    <property type="evidence" value="ECO:0007669"/>
    <property type="project" value="UniProtKB-SubCell"/>
</dbReference>
<dbReference type="SUPFAM" id="SSF51261">
    <property type="entry name" value="Duplicated hybrid motif"/>
    <property type="match status" value="1"/>
</dbReference>
<keyword evidence="10 12" id="KW-0472">Membrane</keyword>
<dbReference type="Gene3D" id="2.70.70.10">
    <property type="entry name" value="Glucose Permease (Domain IIA)"/>
    <property type="match status" value="1"/>
</dbReference>
<evidence type="ECO:0000313" key="17">
    <source>
        <dbReference type="Proteomes" id="UP000198290"/>
    </source>
</evidence>
<feature type="transmembrane region" description="Helical" evidence="12">
    <location>
        <begin position="243"/>
        <end position="265"/>
    </location>
</feature>
<proteinExistence type="predicted"/>
<evidence type="ECO:0000256" key="5">
    <source>
        <dbReference type="ARBA" id="ARBA00022679"/>
    </source>
</evidence>
<evidence type="ECO:0000256" key="9">
    <source>
        <dbReference type="ARBA" id="ARBA00022989"/>
    </source>
</evidence>
<keyword evidence="2" id="KW-0813">Transport</keyword>
<keyword evidence="9 12" id="KW-1133">Transmembrane helix</keyword>
<evidence type="ECO:0000256" key="7">
    <source>
        <dbReference type="ARBA" id="ARBA00022692"/>
    </source>
</evidence>
<dbReference type="GO" id="GO:0009401">
    <property type="term" value="P:phosphoenolpyruvate-dependent sugar phosphotransferase system"/>
    <property type="evidence" value="ECO:0007669"/>
    <property type="project" value="UniProtKB-KW"/>
</dbReference>
<dbReference type="PROSITE" id="PS01035">
    <property type="entry name" value="PTS_EIIB_TYPE_1_CYS"/>
    <property type="match status" value="1"/>
</dbReference>
<keyword evidence="8" id="KW-0418">Kinase</keyword>